<keyword evidence="3" id="KW-1185">Reference proteome</keyword>
<name>A0ABP4W9E8_9ACTN</name>
<keyword evidence="1" id="KW-1133">Transmembrane helix</keyword>
<evidence type="ECO:0000313" key="3">
    <source>
        <dbReference type="Proteomes" id="UP001501057"/>
    </source>
</evidence>
<sequence>MTTRKTLLIDRFTTFVLALLFIAGGAAAIWWWTGRPIDGTELPTTSDTTAASDLVAQDWFAWTAAVVGVLLALVALRWIAAHVTPNKVSRLRLGASDTTGRLDASAQKVAGAAADAYADTLGVRSAKGSVVRDRGQLVARIDATIEPDSDLALLSRRADEVSSQLLSVLERPDLRCSLHLKVALRGRGVPRAL</sequence>
<dbReference type="Proteomes" id="UP001501057">
    <property type="component" value="Unassembled WGS sequence"/>
</dbReference>
<dbReference type="RefSeq" id="WP_344203435.1">
    <property type="nucleotide sequence ID" value="NZ_BAAAME010000005.1"/>
</dbReference>
<accession>A0ABP4W9E8</accession>
<evidence type="ECO:0000313" key="2">
    <source>
        <dbReference type="EMBL" id="GAA1749721.1"/>
    </source>
</evidence>
<organism evidence="2 3">
    <name type="scientific">Aeromicrobium alkaliterrae</name>
    <dbReference type="NCBI Taxonomy" id="302168"/>
    <lineage>
        <taxon>Bacteria</taxon>
        <taxon>Bacillati</taxon>
        <taxon>Actinomycetota</taxon>
        <taxon>Actinomycetes</taxon>
        <taxon>Propionibacteriales</taxon>
        <taxon>Nocardioidaceae</taxon>
        <taxon>Aeromicrobium</taxon>
    </lineage>
</organism>
<reference evidence="3" key="1">
    <citation type="journal article" date="2019" name="Int. J. Syst. Evol. Microbiol.">
        <title>The Global Catalogue of Microorganisms (GCM) 10K type strain sequencing project: providing services to taxonomists for standard genome sequencing and annotation.</title>
        <authorList>
            <consortium name="The Broad Institute Genomics Platform"/>
            <consortium name="The Broad Institute Genome Sequencing Center for Infectious Disease"/>
            <person name="Wu L."/>
            <person name="Ma J."/>
        </authorList>
    </citation>
    <scope>NUCLEOTIDE SEQUENCE [LARGE SCALE GENOMIC DNA]</scope>
    <source>
        <strain evidence="3">JCM 13518</strain>
    </source>
</reference>
<protein>
    <recommendedName>
        <fullName evidence="4">Alkaline shock response membrane anchor protein AmaP</fullName>
    </recommendedName>
</protein>
<feature type="transmembrane region" description="Helical" evidence="1">
    <location>
        <begin position="59"/>
        <end position="80"/>
    </location>
</feature>
<proteinExistence type="predicted"/>
<evidence type="ECO:0000256" key="1">
    <source>
        <dbReference type="SAM" id="Phobius"/>
    </source>
</evidence>
<keyword evidence="1" id="KW-0812">Transmembrane</keyword>
<evidence type="ECO:0008006" key="4">
    <source>
        <dbReference type="Google" id="ProtNLM"/>
    </source>
</evidence>
<comment type="caution">
    <text evidence="2">The sequence shown here is derived from an EMBL/GenBank/DDBJ whole genome shotgun (WGS) entry which is preliminary data.</text>
</comment>
<dbReference type="EMBL" id="BAAAME010000005">
    <property type="protein sequence ID" value="GAA1749721.1"/>
    <property type="molecule type" value="Genomic_DNA"/>
</dbReference>
<gene>
    <name evidence="2" type="ORF">GCM10009710_32130</name>
</gene>
<feature type="transmembrane region" description="Helical" evidence="1">
    <location>
        <begin position="12"/>
        <end position="32"/>
    </location>
</feature>
<keyword evidence="1" id="KW-0472">Membrane</keyword>